<dbReference type="PROSITE" id="PS50853">
    <property type="entry name" value="FN3"/>
    <property type="match status" value="1"/>
</dbReference>
<dbReference type="InterPro" id="IPR003598">
    <property type="entry name" value="Ig_sub2"/>
</dbReference>
<accession>A0A3M6U4C0</accession>
<reference evidence="6 7" key="1">
    <citation type="journal article" date="2018" name="Sci. Rep.">
        <title>Comparative analysis of the Pocillopora damicornis genome highlights role of immune system in coral evolution.</title>
        <authorList>
            <person name="Cunning R."/>
            <person name="Bay R.A."/>
            <person name="Gillette P."/>
            <person name="Baker A.C."/>
            <person name="Traylor-Knowles N."/>
        </authorList>
    </citation>
    <scope>NUCLEOTIDE SEQUENCE [LARGE SCALE GENOMIC DNA]</scope>
    <source>
        <strain evidence="6">RSMAS</strain>
        <tissue evidence="6">Whole animal</tissue>
    </source>
</reference>
<dbReference type="Pfam" id="PF00059">
    <property type="entry name" value="Lectin_C"/>
    <property type="match status" value="1"/>
</dbReference>
<dbReference type="CDD" id="cd00037">
    <property type="entry name" value="CLECT"/>
    <property type="match status" value="1"/>
</dbReference>
<dbReference type="Gene3D" id="2.60.120.200">
    <property type="match status" value="1"/>
</dbReference>
<dbReference type="SUPFAM" id="SSF56436">
    <property type="entry name" value="C-type lectin-like"/>
    <property type="match status" value="1"/>
</dbReference>
<organism evidence="6 7">
    <name type="scientific">Pocillopora damicornis</name>
    <name type="common">Cauliflower coral</name>
    <name type="synonym">Millepora damicornis</name>
    <dbReference type="NCBI Taxonomy" id="46731"/>
    <lineage>
        <taxon>Eukaryota</taxon>
        <taxon>Metazoa</taxon>
        <taxon>Cnidaria</taxon>
        <taxon>Anthozoa</taxon>
        <taxon>Hexacorallia</taxon>
        <taxon>Scleractinia</taxon>
        <taxon>Astrocoeniina</taxon>
        <taxon>Pocilloporidae</taxon>
        <taxon>Pocillopora</taxon>
    </lineage>
</organism>
<evidence type="ECO:0000256" key="1">
    <source>
        <dbReference type="SAM" id="MobiDB-lite"/>
    </source>
</evidence>
<protein>
    <submittedName>
        <fullName evidence="6">Uncharacterized protein</fullName>
    </submittedName>
</protein>
<evidence type="ECO:0000313" key="7">
    <source>
        <dbReference type="Proteomes" id="UP000275408"/>
    </source>
</evidence>
<dbReference type="SMART" id="SM00408">
    <property type="entry name" value="IGc2"/>
    <property type="match status" value="2"/>
</dbReference>
<evidence type="ECO:0000259" key="3">
    <source>
        <dbReference type="PROSITE" id="PS50041"/>
    </source>
</evidence>
<feature type="transmembrane region" description="Helical" evidence="2">
    <location>
        <begin position="760"/>
        <end position="784"/>
    </location>
</feature>
<dbReference type="InterPro" id="IPR016187">
    <property type="entry name" value="CTDL_fold"/>
</dbReference>
<dbReference type="InterPro" id="IPR003599">
    <property type="entry name" value="Ig_sub"/>
</dbReference>
<sequence length="858" mass="94499">MNGMALGCFKCVMPSKSCAVNLFVVVFVSVSFEVTGFVGLPEPIALYPLNKQHGTKDISRANNPSGIAKGVYLFTGYYGQPEGSYHFSGSSASFLEFPNNGGLDAKYSMTLVAWIYPEISKGPLFNYKVQDRGVYLWLESPNRLVAKFEMRDSLQPYAIQSDKIRLKAWNYVAASYDYSAGTAGLWIDGRQVSRLSMGSFKISTQDDVRVGALKGDSNFYKGAIACLQVYNKSLSEQEINDVRDRCPLKVQLHHVGCYAHKPSSPAIPSLEGKDILLDGEPKTREDAEQKCARVALKNGYGYFAIQDGGSCLSSLTAQETYSKYGLSAECQNGKGSAMASDVYEVVMFSDQTCWNGWQAVGDSCFRLYDDKRTWDEAQAVCKTEKATLAKLDTEEESYFVFLNLIRPTNPSSSVWIGLSRDTEKKFHWSDGSLVGYTNWGPNLPDTSPGNRKNCTKMNEFSGLWENEEFDLKHPFVCGRVTPPTPRNIHVKLMDSWSALVSWSTSAHPQQEDLVTSFYVEYKVTNHEQVSLKVVQNHNSTSLTGLQSNAEYQIRVRAVNGAGGGIWSHYHTFSTGKTYPPRIVPMAPIRAKVPGEPLALNCAAQGGPEPTITWYKNRNVVYQGQTLVVANMTSVEQEVYTCRASNGIEPDDVESVTVISLVPPVLSQMWGAGNEGQISIEKGDHLSLHCETANTTFADITWYKDGEPLYGHRSKSENIFNIPEVSGDNFGVYECEARNNLGTTSMKMRVSNAGRLNQMKVAVGCLAGFSVVLVIIIGVLGRLLYKARKTIEASREEDEQDEEPPIKPPGPRPSDSDFMIPEVRSAGSPDMAGSLGCNSSYTPLKLGSSNGGTSQTYRA</sequence>
<dbReference type="InterPro" id="IPR013320">
    <property type="entry name" value="ConA-like_dom_sf"/>
</dbReference>
<dbReference type="Proteomes" id="UP000275408">
    <property type="component" value="Unassembled WGS sequence"/>
</dbReference>
<feature type="domain" description="C-type lectin" evidence="3">
    <location>
        <begin position="360"/>
        <end position="478"/>
    </location>
</feature>
<dbReference type="InterPro" id="IPR036116">
    <property type="entry name" value="FN3_sf"/>
</dbReference>
<dbReference type="InterPro" id="IPR013783">
    <property type="entry name" value="Ig-like_fold"/>
</dbReference>
<dbReference type="InterPro" id="IPR016186">
    <property type="entry name" value="C-type_lectin-like/link_sf"/>
</dbReference>
<dbReference type="InterPro" id="IPR003961">
    <property type="entry name" value="FN3_dom"/>
</dbReference>
<keyword evidence="7" id="KW-1185">Reference proteome</keyword>
<dbReference type="SMART" id="SM00409">
    <property type="entry name" value="IG"/>
    <property type="match status" value="2"/>
</dbReference>
<dbReference type="Gene3D" id="2.60.40.10">
    <property type="entry name" value="Immunoglobulins"/>
    <property type="match status" value="3"/>
</dbReference>
<feature type="domain" description="Ig-like" evidence="4">
    <location>
        <begin position="580"/>
        <end position="659"/>
    </location>
</feature>
<dbReference type="SMART" id="SM00060">
    <property type="entry name" value="FN3"/>
    <property type="match status" value="1"/>
</dbReference>
<feature type="domain" description="Ig-like" evidence="4">
    <location>
        <begin position="662"/>
        <end position="750"/>
    </location>
</feature>
<dbReference type="InterPro" id="IPR001304">
    <property type="entry name" value="C-type_lectin-like"/>
</dbReference>
<keyword evidence="2" id="KW-0812">Transmembrane</keyword>
<feature type="region of interest" description="Disordered" evidence="1">
    <location>
        <begin position="791"/>
        <end position="834"/>
    </location>
</feature>
<dbReference type="OrthoDB" id="7357196at2759"/>
<dbReference type="SUPFAM" id="SSF49265">
    <property type="entry name" value="Fibronectin type III"/>
    <property type="match status" value="1"/>
</dbReference>
<dbReference type="Gene3D" id="3.10.100.10">
    <property type="entry name" value="Mannose-Binding Protein A, subunit A"/>
    <property type="match status" value="1"/>
</dbReference>
<dbReference type="SUPFAM" id="SSF48726">
    <property type="entry name" value="Immunoglobulin"/>
    <property type="match status" value="2"/>
</dbReference>
<proteinExistence type="predicted"/>
<evidence type="ECO:0000259" key="5">
    <source>
        <dbReference type="PROSITE" id="PS50853"/>
    </source>
</evidence>
<dbReference type="SMART" id="SM00034">
    <property type="entry name" value="CLECT"/>
    <property type="match status" value="1"/>
</dbReference>
<dbReference type="Pfam" id="PF00041">
    <property type="entry name" value="fn3"/>
    <property type="match status" value="1"/>
</dbReference>
<dbReference type="PANTHER" id="PTHR47635:SF2">
    <property type="entry name" value="LAMG-LIKE JELLYROLL FOLD DOMAIN-CONTAINING PROTEIN"/>
    <property type="match status" value="1"/>
</dbReference>
<dbReference type="PANTHER" id="PTHR47635">
    <property type="entry name" value="CUB DOMAIN-CONTAINING PROTEIN"/>
    <property type="match status" value="1"/>
</dbReference>
<dbReference type="EMBL" id="RCHS01002271">
    <property type="protein sequence ID" value="RMX48510.1"/>
    <property type="molecule type" value="Genomic_DNA"/>
</dbReference>
<dbReference type="CDD" id="cd00063">
    <property type="entry name" value="FN3"/>
    <property type="match status" value="1"/>
</dbReference>
<dbReference type="InterPro" id="IPR036179">
    <property type="entry name" value="Ig-like_dom_sf"/>
</dbReference>
<evidence type="ECO:0000313" key="6">
    <source>
        <dbReference type="EMBL" id="RMX48510.1"/>
    </source>
</evidence>
<dbReference type="Pfam" id="PF13385">
    <property type="entry name" value="Laminin_G_3"/>
    <property type="match status" value="1"/>
</dbReference>
<dbReference type="SUPFAM" id="SSF49899">
    <property type="entry name" value="Concanavalin A-like lectins/glucanases"/>
    <property type="match status" value="1"/>
</dbReference>
<dbReference type="Pfam" id="PF13927">
    <property type="entry name" value="Ig_3"/>
    <property type="match status" value="2"/>
</dbReference>
<dbReference type="PROSITE" id="PS50041">
    <property type="entry name" value="C_TYPE_LECTIN_2"/>
    <property type="match status" value="1"/>
</dbReference>
<feature type="domain" description="Fibronectin type-III" evidence="5">
    <location>
        <begin position="484"/>
        <end position="577"/>
    </location>
</feature>
<keyword evidence="2" id="KW-1133">Transmembrane helix</keyword>
<evidence type="ECO:0000259" key="4">
    <source>
        <dbReference type="PROSITE" id="PS50835"/>
    </source>
</evidence>
<keyword evidence="2" id="KW-0472">Membrane</keyword>
<name>A0A3M6U4C0_POCDA</name>
<evidence type="ECO:0000256" key="2">
    <source>
        <dbReference type="SAM" id="Phobius"/>
    </source>
</evidence>
<dbReference type="PROSITE" id="PS50835">
    <property type="entry name" value="IG_LIKE"/>
    <property type="match status" value="2"/>
</dbReference>
<gene>
    <name evidence="6" type="ORF">pdam_00008465</name>
</gene>
<dbReference type="InterPro" id="IPR007110">
    <property type="entry name" value="Ig-like_dom"/>
</dbReference>
<dbReference type="AlphaFoldDB" id="A0A3M6U4C0"/>
<comment type="caution">
    <text evidence="6">The sequence shown here is derived from an EMBL/GenBank/DDBJ whole genome shotgun (WGS) entry which is preliminary data.</text>
</comment>
<feature type="transmembrane region" description="Helical" evidence="2">
    <location>
        <begin position="20"/>
        <end position="40"/>
    </location>
</feature>